<reference evidence="2 3" key="1">
    <citation type="journal article" date="2007" name="Science">
        <title>Sea anemone genome reveals ancestral eumetazoan gene repertoire and genomic organization.</title>
        <authorList>
            <person name="Putnam N.H."/>
            <person name="Srivastava M."/>
            <person name="Hellsten U."/>
            <person name="Dirks B."/>
            <person name="Chapman J."/>
            <person name="Salamov A."/>
            <person name="Terry A."/>
            <person name="Shapiro H."/>
            <person name="Lindquist E."/>
            <person name="Kapitonov V.V."/>
            <person name="Jurka J."/>
            <person name="Genikhovich G."/>
            <person name="Grigoriev I.V."/>
            <person name="Lucas S.M."/>
            <person name="Steele R.E."/>
            <person name="Finnerty J.R."/>
            <person name="Technau U."/>
            <person name="Martindale M.Q."/>
            <person name="Rokhsar D.S."/>
        </authorList>
    </citation>
    <scope>NUCLEOTIDE SEQUENCE [LARGE SCALE GENOMIC DNA]</scope>
    <source>
        <strain evidence="3">CH2 X CH6</strain>
    </source>
</reference>
<dbReference type="Proteomes" id="UP000001593">
    <property type="component" value="Unassembled WGS sequence"/>
</dbReference>
<dbReference type="PhylomeDB" id="A7SQF2"/>
<dbReference type="OMA" id="GSHIHRC"/>
<dbReference type="InterPro" id="IPR000421">
    <property type="entry name" value="FA58C"/>
</dbReference>
<dbReference type="STRING" id="45351.A7SQF2"/>
<keyword evidence="3" id="KW-1185">Reference proteome</keyword>
<evidence type="ECO:0000259" key="1">
    <source>
        <dbReference type="PROSITE" id="PS50022"/>
    </source>
</evidence>
<proteinExistence type="predicted"/>
<dbReference type="EMBL" id="DS469745">
    <property type="protein sequence ID" value="EDO34067.1"/>
    <property type="molecule type" value="Genomic_DNA"/>
</dbReference>
<evidence type="ECO:0000313" key="2">
    <source>
        <dbReference type="EMBL" id="EDO34067.1"/>
    </source>
</evidence>
<dbReference type="Gene3D" id="2.60.120.260">
    <property type="entry name" value="Galactose-binding domain-like"/>
    <property type="match status" value="1"/>
</dbReference>
<organism evidence="2 3">
    <name type="scientific">Nematostella vectensis</name>
    <name type="common">Starlet sea anemone</name>
    <dbReference type="NCBI Taxonomy" id="45351"/>
    <lineage>
        <taxon>Eukaryota</taxon>
        <taxon>Metazoa</taxon>
        <taxon>Cnidaria</taxon>
        <taxon>Anthozoa</taxon>
        <taxon>Hexacorallia</taxon>
        <taxon>Actiniaria</taxon>
        <taxon>Edwardsiidae</taxon>
        <taxon>Nematostella</taxon>
    </lineage>
</organism>
<sequence>PSPLGMQNGWIDDSSVTATTFLSFEHDPGRARLNSTGAWMPRTQDSSEILQVHFHSQTNVSGVAIQGHPTQDYWVTRYRVDFSKDGVTWETVSRGSHIHRCADIVLTGSTDRSTPVKSQFTAVRPVRYLRVKPTAWNNGIAIRLEIYG</sequence>
<feature type="non-terminal residue" evidence="2">
    <location>
        <position position="148"/>
    </location>
</feature>
<protein>
    <recommendedName>
        <fullName evidence="1">F5/8 type C domain-containing protein</fullName>
    </recommendedName>
</protein>
<dbReference type="PROSITE" id="PS50022">
    <property type="entry name" value="FA58C_3"/>
    <property type="match status" value="1"/>
</dbReference>
<dbReference type="SMART" id="SM00231">
    <property type="entry name" value="FA58C"/>
    <property type="match status" value="1"/>
</dbReference>
<dbReference type="PANTHER" id="PTHR24543:SF291">
    <property type="entry name" value="SMOKE ALARM, ISOFORM D"/>
    <property type="match status" value="1"/>
</dbReference>
<accession>A7SQF2</accession>
<feature type="non-terminal residue" evidence="2">
    <location>
        <position position="1"/>
    </location>
</feature>
<dbReference type="SUPFAM" id="SSF49785">
    <property type="entry name" value="Galactose-binding domain-like"/>
    <property type="match status" value="1"/>
</dbReference>
<dbReference type="HOGENOM" id="CLU_030066_1_0_1"/>
<evidence type="ECO:0000313" key="3">
    <source>
        <dbReference type="Proteomes" id="UP000001593"/>
    </source>
</evidence>
<dbReference type="Pfam" id="PF00754">
    <property type="entry name" value="F5_F8_type_C"/>
    <property type="match status" value="1"/>
</dbReference>
<name>A7SQF2_NEMVE</name>
<gene>
    <name evidence="2" type="ORF">NEMVEDRAFT_v1g52663</name>
</gene>
<dbReference type="PANTHER" id="PTHR24543">
    <property type="entry name" value="MULTICOPPER OXIDASE-RELATED"/>
    <property type="match status" value="1"/>
</dbReference>
<dbReference type="InParanoid" id="A7SQF2"/>
<dbReference type="AlphaFoldDB" id="A7SQF2"/>
<feature type="domain" description="F5/8 type C" evidence="1">
    <location>
        <begin position="1"/>
        <end position="148"/>
    </location>
</feature>
<dbReference type="CDD" id="cd00057">
    <property type="entry name" value="FA58C"/>
    <property type="match status" value="1"/>
</dbReference>
<dbReference type="InterPro" id="IPR008979">
    <property type="entry name" value="Galactose-bd-like_sf"/>
</dbReference>